<name>W1XXP8_9ZZZZ</name>
<sequence>FHKYDFVDGGVIFGHALSGNVHFNITPDFSDPKDTKNFGDLVKEMSERVSGFGGSLKAEHGTGRMVAP</sequence>
<evidence type="ECO:0000256" key="1">
    <source>
        <dbReference type="ARBA" id="ARBA00022630"/>
    </source>
</evidence>
<dbReference type="Pfam" id="PF02913">
    <property type="entry name" value="FAD-oxidase_C"/>
    <property type="match status" value="1"/>
</dbReference>
<accession>W1XXP8</accession>
<organism evidence="4">
    <name type="scientific">human gut metagenome</name>
    <dbReference type="NCBI Taxonomy" id="408170"/>
    <lineage>
        <taxon>unclassified sequences</taxon>
        <taxon>metagenomes</taxon>
        <taxon>organismal metagenomes</taxon>
    </lineage>
</organism>
<dbReference type="GO" id="GO:0003824">
    <property type="term" value="F:catalytic activity"/>
    <property type="evidence" value="ECO:0007669"/>
    <property type="project" value="InterPro"/>
</dbReference>
<gene>
    <name evidence="5" type="ORF">Q604_UNBC05424G0001</name>
    <name evidence="4" type="ORF">Q604_UNBC10489G0001</name>
</gene>
<comment type="caution">
    <text evidence="4">The sequence shown here is derived from an EMBL/GenBank/DDBJ whole genome shotgun (WGS) entry which is preliminary data.</text>
</comment>
<dbReference type="InterPro" id="IPR016164">
    <property type="entry name" value="FAD-linked_Oxase-like_C"/>
</dbReference>
<keyword evidence="1" id="KW-0285">Flavoprotein</keyword>
<dbReference type="GO" id="GO:0050660">
    <property type="term" value="F:flavin adenine dinucleotide binding"/>
    <property type="evidence" value="ECO:0007669"/>
    <property type="project" value="InterPro"/>
</dbReference>
<dbReference type="SUPFAM" id="SSF55103">
    <property type="entry name" value="FAD-linked oxidases, C-terminal domain"/>
    <property type="match status" value="1"/>
</dbReference>
<dbReference type="AlphaFoldDB" id="W1XXP8"/>
<dbReference type="Gene3D" id="3.30.70.2740">
    <property type="match status" value="1"/>
</dbReference>
<evidence type="ECO:0000313" key="5">
    <source>
        <dbReference type="EMBL" id="ETJ40666.1"/>
    </source>
</evidence>
<feature type="non-terminal residue" evidence="4">
    <location>
        <position position="68"/>
    </location>
</feature>
<feature type="domain" description="FAD-binding oxidoreductase/transferase type 4 C-terminal" evidence="3">
    <location>
        <begin position="10"/>
        <end position="66"/>
    </location>
</feature>
<protein>
    <submittedName>
        <fullName evidence="4">FAD linked oxidase protein</fullName>
    </submittedName>
</protein>
<dbReference type="EMBL" id="AZMM01005424">
    <property type="protein sequence ID" value="ETJ40666.1"/>
    <property type="molecule type" value="Genomic_DNA"/>
</dbReference>
<feature type="non-terminal residue" evidence="4">
    <location>
        <position position="1"/>
    </location>
</feature>
<dbReference type="EMBL" id="AZMM01010489">
    <property type="protein sequence ID" value="ETJ35108.1"/>
    <property type="molecule type" value="Genomic_DNA"/>
</dbReference>
<reference evidence="4" key="1">
    <citation type="submission" date="2013-12" db="EMBL/GenBank/DDBJ databases">
        <title>A Varibaculum cambriense genome reconstructed from a premature infant gut community with otherwise low bacterial novelty that shifts toward anaerobic metabolism during the third week of life.</title>
        <authorList>
            <person name="Brown C.T."/>
            <person name="Sharon I."/>
            <person name="Thomas B.C."/>
            <person name="Castelle C.J."/>
            <person name="Morowitz M.J."/>
            <person name="Banfield J.F."/>
        </authorList>
    </citation>
    <scope>NUCLEOTIDE SEQUENCE</scope>
</reference>
<keyword evidence="2" id="KW-0274">FAD</keyword>
<evidence type="ECO:0000256" key="2">
    <source>
        <dbReference type="ARBA" id="ARBA00022827"/>
    </source>
</evidence>
<evidence type="ECO:0000313" key="4">
    <source>
        <dbReference type="EMBL" id="ETJ35108.1"/>
    </source>
</evidence>
<evidence type="ECO:0000259" key="3">
    <source>
        <dbReference type="Pfam" id="PF02913"/>
    </source>
</evidence>
<proteinExistence type="predicted"/>
<dbReference type="InterPro" id="IPR004113">
    <property type="entry name" value="FAD-bd_oxidored_4_C"/>
</dbReference>